<keyword evidence="3" id="KW-1185">Reference proteome</keyword>
<evidence type="ECO:0000313" key="2">
    <source>
        <dbReference type="EMBL" id="MBO0476158.1"/>
    </source>
</evidence>
<dbReference type="InterPro" id="IPR001387">
    <property type="entry name" value="Cro/C1-type_HTH"/>
</dbReference>
<dbReference type="Pfam" id="PF01381">
    <property type="entry name" value="HTH_3"/>
    <property type="match status" value="1"/>
</dbReference>
<proteinExistence type="predicted"/>
<feature type="domain" description="HTH cro/C1-type" evidence="1">
    <location>
        <begin position="37"/>
        <end position="67"/>
    </location>
</feature>
<organism evidence="2 3">
    <name type="scientific">Candidatus Vagococcus giribetii</name>
    <dbReference type="NCBI Taxonomy" id="2230876"/>
    <lineage>
        <taxon>Bacteria</taxon>
        <taxon>Bacillati</taxon>
        <taxon>Bacillota</taxon>
        <taxon>Bacilli</taxon>
        <taxon>Lactobacillales</taxon>
        <taxon>Enterococcaceae</taxon>
        <taxon>Vagococcus</taxon>
    </lineage>
</organism>
<reference evidence="2 3" key="1">
    <citation type="submission" date="2021-03" db="EMBL/GenBank/DDBJ databases">
        <title>Enterococcal diversity collection.</title>
        <authorList>
            <person name="Gilmore M.S."/>
            <person name="Schwartzman J."/>
            <person name="Van Tyne D."/>
            <person name="Martin M."/>
            <person name="Earl A.M."/>
            <person name="Manson A.L."/>
            <person name="Straub T."/>
            <person name="Salamzade R."/>
            <person name="Saavedra J."/>
            <person name="Lebreton F."/>
            <person name="Prichula J."/>
            <person name="Schaufler K."/>
            <person name="Gaca A."/>
            <person name="Sgardioli B."/>
            <person name="Wagenaar J."/>
            <person name="Strong T."/>
        </authorList>
    </citation>
    <scope>NUCLEOTIDE SEQUENCE [LARGE SCALE GENOMIC DNA]</scope>
    <source>
        <strain evidence="2 3">DIV0080</strain>
    </source>
</reference>
<protein>
    <submittedName>
        <fullName evidence="2">Helix-turn-helix transcriptional regulator</fullName>
    </submittedName>
</protein>
<dbReference type="CDD" id="cd00093">
    <property type="entry name" value="HTH_XRE"/>
    <property type="match status" value="1"/>
</dbReference>
<dbReference type="SUPFAM" id="SSF47413">
    <property type="entry name" value="lambda repressor-like DNA-binding domains"/>
    <property type="match status" value="1"/>
</dbReference>
<dbReference type="RefSeq" id="WP_206965073.1">
    <property type="nucleotide sequence ID" value="NZ_JAFLVX010000011.1"/>
</dbReference>
<dbReference type="EMBL" id="JAFLVX010000011">
    <property type="protein sequence ID" value="MBO0476158.1"/>
    <property type="molecule type" value="Genomic_DNA"/>
</dbReference>
<dbReference type="Proteomes" id="UP000664857">
    <property type="component" value="Unassembled WGS sequence"/>
</dbReference>
<dbReference type="InterPro" id="IPR010982">
    <property type="entry name" value="Lambda_DNA-bd_dom_sf"/>
</dbReference>
<accession>A0ABS3HQW6</accession>
<evidence type="ECO:0000313" key="3">
    <source>
        <dbReference type="Proteomes" id="UP000664857"/>
    </source>
</evidence>
<dbReference type="Gene3D" id="1.10.260.40">
    <property type="entry name" value="lambda repressor-like DNA-binding domains"/>
    <property type="match status" value="1"/>
</dbReference>
<comment type="caution">
    <text evidence="2">The sequence shown here is derived from an EMBL/GenBank/DDBJ whole genome shotgun (WGS) entry which is preliminary data.</text>
</comment>
<name>A0ABS3HQW6_9ENTE</name>
<gene>
    <name evidence="2" type="ORF">DOK76_03690</name>
</gene>
<evidence type="ECO:0000259" key="1">
    <source>
        <dbReference type="PROSITE" id="PS50943"/>
    </source>
</evidence>
<sequence>MKLNEQLEVERKKKGLSKRQLTKIIEDEIGKKIHVDTIRRWEVGETTIETRVLVFLSELYDVTIEDLVFEDVEPVIDDKEVHYKFGKEISDYCSVENITEFVRKYEIVNGNHWVVAPKYDLIMRCYEDFLKTDQVSHSSCYSAYESCRSWLTNKRASCKDEDRLSTRIYDDAAGYVGIKDKRDPVDHIDLLEELETVIDDIEGYLELFEKEGFNRWEFI</sequence>
<dbReference type="PROSITE" id="PS50943">
    <property type="entry name" value="HTH_CROC1"/>
    <property type="match status" value="1"/>
</dbReference>